<proteinExistence type="predicted"/>
<dbReference type="Proteomes" id="UP000616151">
    <property type="component" value="Unassembled WGS sequence"/>
</dbReference>
<evidence type="ECO:0000313" key="2">
    <source>
        <dbReference type="Proteomes" id="UP000616151"/>
    </source>
</evidence>
<dbReference type="EMBL" id="JAENHL010000006">
    <property type="protein sequence ID" value="MBK1866163.1"/>
    <property type="molecule type" value="Genomic_DNA"/>
</dbReference>
<keyword evidence="2" id="KW-1185">Reference proteome</keyword>
<organism evidence="1 2">
    <name type="scientific">Taklimakanibacter albus</name>
    <dbReference type="NCBI Taxonomy" id="2800327"/>
    <lineage>
        <taxon>Bacteria</taxon>
        <taxon>Pseudomonadati</taxon>
        <taxon>Pseudomonadota</taxon>
        <taxon>Alphaproteobacteria</taxon>
        <taxon>Hyphomicrobiales</taxon>
        <taxon>Aestuariivirgaceae</taxon>
        <taxon>Taklimakanibacter</taxon>
    </lineage>
</organism>
<evidence type="ECO:0000313" key="1">
    <source>
        <dbReference type="EMBL" id="MBK1866163.1"/>
    </source>
</evidence>
<reference evidence="1" key="1">
    <citation type="submission" date="2021-01" db="EMBL/GenBank/DDBJ databases">
        <authorList>
            <person name="Sun Q."/>
        </authorList>
    </citation>
    <scope>NUCLEOTIDE SEQUENCE</scope>
    <source>
        <strain evidence="1">YIM B02566</strain>
    </source>
</reference>
<gene>
    <name evidence="1" type="ORF">JHL16_07330</name>
</gene>
<protein>
    <submittedName>
        <fullName evidence="1">Uncharacterized protein</fullName>
    </submittedName>
</protein>
<comment type="caution">
    <text evidence="1">The sequence shown here is derived from an EMBL/GenBank/DDBJ whole genome shotgun (WGS) entry which is preliminary data.</text>
</comment>
<sequence length="431" mass="45709">MSLAHLIRRLFSAVGARAAAAAFGLLSQLALARVFSPADVGIFLLTMSVMAFASLLMTGGYPALGFTYLARYQSLARKSLVAAFHAAALRTTLALSVVMAFLSVIAYLIPALEHMRPAILYGALAAPGLALIRLNNAAANSLRRFDLSFIPDFMLRSGFLLAAIIAIITFAHPPQMVWVLWAIVISTYVAAAIQALLLGRSGVVAKVFSAQRRSLAPFYRIRAAALLVGAFVSFTFAEIVTLVAGLLLPTHDVAVVGIAVRLAAIAGFVVQTMQLIAIPDLTDTMARGTREAADRLMRRTNLVNFALMVAAVLVTLVLGDWVLSLFGPDYLAGKWALVLFLLCQTIRSAGTMNNHLLSLGGYQTRTAIVCAVALAVLLGAAACLTPYLGLMGIGWAALIAECVWAIGLAMAAQSLTGRRGDLLAGFAFRRG</sequence>
<accession>A0ACC5R0M9</accession>
<name>A0ACC5R0M9_9HYPH</name>